<dbReference type="EMBL" id="JBAJJM010000012">
    <property type="protein sequence ID" value="MEG9476444.1"/>
    <property type="molecule type" value="Genomic_DNA"/>
</dbReference>
<reference evidence="3" key="1">
    <citation type="submission" date="2023-12" db="EMBL/GenBank/DDBJ databases">
        <title>Mannheima indologenes sp. nov. proposed for Clade V organisms of Mannheimia.</title>
        <authorList>
            <person name="Christensen H."/>
        </authorList>
    </citation>
    <scope>NUCLEOTIDE SEQUENCE</scope>
    <source>
        <strain evidence="3">M14.4</strain>
    </source>
</reference>
<accession>A0ABU7ZGZ5</accession>
<evidence type="ECO:0008006" key="5">
    <source>
        <dbReference type="Google" id="ProtNLM"/>
    </source>
</evidence>
<comment type="caution">
    <text evidence="3">The sequence shown here is derived from an EMBL/GenBank/DDBJ whole genome shotgun (WGS) entry which is preliminary data.</text>
</comment>
<evidence type="ECO:0000313" key="3">
    <source>
        <dbReference type="EMBL" id="MEG9476444.1"/>
    </source>
</evidence>
<dbReference type="RefSeq" id="WP_334254462.1">
    <property type="nucleotide sequence ID" value="NZ_JBAJJM010000012.1"/>
</dbReference>
<keyword evidence="2" id="KW-0413">Isomerase</keyword>
<proteinExistence type="predicted"/>
<sequence>MSKSALIQQLKQQKLSVGILSANWLQLNEALASLEKYRLNILHFDIADGQFSPLFTVGAMGLKSFPPRYFKDVHLMVQNQLEVAKAVVANGANLVTLQLEQCNDLAPTIEWLARQRVTYVDQTYPLLIGISLCPETPISKLQPYLDDVDIIQLLTLDPRTGEKYPSKLILERVTEVKTLLGDKSSEKLLNIDGAMTLELAEDFRNSSHLIDWLVSGSALFNGELETHLDMWKGKGIY</sequence>
<dbReference type="Proteomes" id="UP001432017">
    <property type="component" value="Unassembled WGS sequence"/>
</dbReference>
<dbReference type="InterPro" id="IPR013785">
    <property type="entry name" value="Aldolase_TIM"/>
</dbReference>
<keyword evidence="1" id="KW-0479">Metal-binding</keyword>
<gene>
    <name evidence="3" type="ORF">V6W77_09190</name>
</gene>
<dbReference type="NCBIfam" id="NF005986">
    <property type="entry name" value="PRK08091.1"/>
    <property type="match status" value="1"/>
</dbReference>
<dbReference type="InterPro" id="IPR011060">
    <property type="entry name" value="RibuloseP-bd_barrel"/>
</dbReference>
<name>A0ABU7ZGZ5_9PAST</name>
<dbReference type="Pfam" id="PF00834">
    <property type="entry name" value="Ribul_P_3_epim"/>
    <property type="match status" value="1"/>
</dbReference>
<evidence type="ECO:0000313" key="4">
    <source>
        <dbReference type="Proteomes" id="UP001432017"/>
    </source>
</evidence>
<dbReference type="PANTHER" id="PTHR11749">
    <property type="entry name" value="RIBULOSE-5-PHOSPHATE-3-EPIMERASE"/>
    <property type="match status" value="1"/>
</dbReference>
<dbReference type="SUPFAM" id="SSF51366">
    <property type="entry name" value="Ribulose-phoshate binding barrel"/>
    <property type="match status" value="1"/>
</dbReference>
<evidence type="ECO:0000256" key="1">
    <source>
        <dbReference type="ARBA" id="ARBA00022723"/>
    </source>
</evidence>
<dbReference type="Gene3D" id="3.20.20.70">
    <property type="entry name" value="Aldolase class I"/>
    <property type="match status" value="1"/>
</dbReference>
<keyword evidence="4" id="KW-1185">Reference proteome</keyword>
<organism evidence="3 4">
    <name type="scientific">Mannheimia indoligenes</name>
    <dbReference type="NCBI Taxonomy" id="3103145"/>
    <lineage>
        <taxon>Bacteria</taxon>
        <taxon>Pseudomonadati</taxon>
        <taxon>Pseudomonadota</taxon>
        <taxon>Gammaproteobacteria</taxon>
        <taxon>Pasteurellales</taxon>
        <taxon>Pasteurellaceae</taxon>
        <taxon>Mannheimia</taxon>
    </lineage>
</organism>
<dbReference type="InterPro" id="IPR000056">
    <property type="entry name" value="Ribul_P_3_epim-like"/>
</dbReference>
<evidence type="ECO:0000256" key="2">
    <source>
        <dbReference type="ARBA" id="ARBA00023235"/>
    </source>
</evidence>
<protein>
    <recommendedName>
        <fullName evidence="5">Ribulose-phosphate 3-epimerase</fullName>
    </recommendedName>
</protein>